<dbReference type="Proteomes" id="UP001148737">
    <property type="component" value="Unassembled WGS sequence"/>
</dbReference>
<evidence type="ECO:0000313" key="2">
    <source>
        <dbReference type="Proteomes" id="UP001148737"/>
    </source>
</evidence>
<protein>
    <submittedName>
        <fullName evidence="1">Uncharacterized protein</fullName>
    </submittedName>
</protein>
<evidence type="ECO:0000313" key="1">
    <source>
        <dbReference type="EMBL" id="KAJ3473750.1"/>
    </source>
</evidence>
<organism evidence="1 2">
    <name type="scientific">Lecanicillium saksenae</name>
    <dbReference type="NCBI Taxonomy" id="468837"/>
    <lineage>
        <taxon>Eukaryota</taxon>
        <taxon>Fungi</taxon>
        <taxon>Dikarya</taxon>
        <taxon>Ascomycota</taxon>
        <taxon>Pezizomycotina</taxon>
        <taxon>Sordariomycetes</taxon>
        <taxon>Hypocreomycetidae</taxon>
        <taxon>Hypocreales</taxon>
        <taxon>Cordycipitaceae</taxon>
        <taxon>Lecanicillium</taxon>
    </lineage>
</organism>
<comment type="caution">
    <text evidence="1">The sequence shown here is derived from an EMBL/GenBank/DDBJ whole genome shotgun (WGS) entry which is preliminary data.</text>
</comment>
<keyword evidence="2" id="KW-1185">Reference proteome</keyword>
<sequence>MTVEVPHGTPGTPGKETLKTAGVKPGCENFPDMSNIFVVLKTGASESYNRIPTQLMTNMKCVPHYEIWSDMEQTIAGQHIFDALTDVLPDIKAHSDFEIYHHQAKCPIDQENCNKNYPTAEKGWALDKYKNIHIAEANWANHSNFDWFFYIDADTYVSWPTLAEWFKLLDPSKPVYFGSIALLAGFPFGHGGSGYAVSKAGMKKMFDGKGKVANKYDEKATTTCCGDYLFAYAIKEEAGLDIQGMSPTIQGEKAYTMPFYDGNWCQPLVTLHHAASEEIDELDKFERKRNFKSPVLIKDIFHEIIQPKLRNDYEEWDNLSDDVYYFDPVSRQFDENEMRLRKDENSYNEEEKLAHLSFEHCQATCKSLNECIQFRFGNGICSTSTAVRFGKPAQDTKEGFTTHKSGWMVQRINEWAKKHEKCGKPKFPELKEDGEI</sequence>
<accession>A0ACC1QHY5</accession>
<name>A0ACC1QHY5_9HYPO</name>
<reference evidence="1" key="1">
    <citation type="submission" date="2022-07" db="EMBL/GenBank/DDBJ databases">
        <title>Genome Sequence of Lecanicillium saksenae.</title>
        <authorList>
            <person name="Buettner E."/>
        </authorList>
    </citation>
    <scope>NUCLEOTIDE SEQUENCE</scope>
    <source>
        <strain evidence="1">VT-O1</strain>
    </source>
</reference>
<dbReference type="EMBL" id="JANAKD010002385">
    <property type="protein sequence ID" value="KAJ3473750.1"/>
    <property type="molecule type" value="Genomic_DNA"/>
</dbReference>
<gene>
    <name evidence="1" type="ORF">NLG97_g10151</name>
</gene>
<proteinExistence type="predicted"/>